<proteinExistence type="predicted"/>
<feature type="compositionally biased region" description="Basic and acidic residues" evidence="1">
    <location>
        <begin position="48"/>
        <end position="71"/>
    </location>
</feature>
<reference evidence="2 3" key="1">
    <citation type="submission" date="2023-03" db="EMBL/GenBank/DDBJ databases">
        <title>Genome insight into feeding habits of ladybird beetles.</title>
        <authorList>
            <person name="Li H.-S."/>
            <person name="Huang Y.-H."/>
            <person name="Pang H."/>
        </authorList>
    </citation>
    <scope>NUCLEOTIDE SEQUENCE [LARGE SCALE GENOMIC DNA]</scope>
    <source>
        <strain evidence="2">SYSU_2023b</strain>
        <tissue evidence="2">Whole body</tissue>
    </source>
</reference>
<organism evidence="2 3">
    <name type="scientific">Henosepilachna vigintioctopunctata</name>
    <dbReference type="NCBI Taxonomy" id="420089"/>
    <lineage>
        <taxon>Eukaryota</taxon>
        <taxon>Metazoa</taxon>
        <taxon>Ecdysozoa</taxon>
        <taxon>Arthropoda</taxon>
        <taxon>Hexapoda</taxon>
        <taxon>Insecta</taxon>
        <taxon>Pterygota</taxon>
        <taxon>Neoptera</taxon>
        <taxon>Endopterygota</taxon>
        <taxon>Coleoptera</taxon>
        <taxon>Polyphaga</taxon>
        <taxon>Cucujiformia</taxon>
        <taxon>Coccinelloidea</taxon>
        <taxon>Coccinellidae</taxon>
        <taxon>Epilachninae</taxon>
        <taxon>Epilachnini</taxon>
        <taxon>Henosepilachna</taxon>
    </lineage>
</organism>
<comment type="caution">
    <text evidence="2">The sequence shown here is derived from an EMBL/GenBank/DDBJ whole genome shotgun (WGS) entry which is preliminary data.</text>
</comment>
<dbReference type="EMBL" id="JARQZJ010000071">
    <property type="protein sequence ID" value="KAK9881992.1"/>
    <property type="molecule type" value="Genomic_DNA"/>
</dbReference>
<evidence type="ECO:0000256" key="1">
    <source>
        <dbReference type="SAM" id="MobiDB-lite"/>
    </source>
</evidence>
<sequence>MDLNSEYPKFQMGTAAAMCEKRDDENIDVAHDCNAQEIICHANGPLAGKKDRVPRVPPDSTHEKLRAHAPF</sequence>
<accession>A0AAW1UNA7</accession>
<dbReference type="AlphaFoldDB" id="A0AAW1UNA7"/>
<evidence type="ECO:0000313" key="3">
    <source>
        <dbReference type="Proteomes" id="UP001431783"/>
    </source>
</evidence>
<name>A0AAW1UNA7_9CUCU</name>
<evidence type="ECO:0000313" key="2">
    <source>
        <dbReference type="EMBL" id="KAK9881992.1"/>
    </source>
</evidence>
<protein>
    <submittedName>
        <fullName evidence="2">Uncharacterized protein</fullName>
    </submittedName>
</protein>
<gene>
    <name evidence="2" type="ORF">WA026_018181</name>
</gene>
<feature type="region of interest" description="Disordered" evidence="1">
    <location>
        <begin position="45"/>
        <end position="71"/>
    </location>
</feature>
<dbReference type="Proteomes" id="UP001431783">
    <property type="component" value="Unassembled WGS sequence"/>
</dbReference>
<keyword evidence="3" id="KW-1185">Reference proteome</keyword>